<accession>A0A517PVW0</accession>
<evidence type="ECO:0008006" key="3">
    <source>
        <dbReference type="Google" id="ProtNLM"/>
    </source>
</evidence>
<reference evidence="1 2" key="1">
    <citation type="submission" date="2019-02" db="EMBL/GenBank/DDBJ databases">
        <title>Deep-cultivation of Planctomycetes and their phenomic and genomic characterization uncovers novel biology.</title>
        <authorList>
            <person name="Wiegand S."/>
            <person name="Jogler M."/>
            <person name="Boedeker C."/>
            <person name="Pinto D."/>
            <person name="Vollmers J."/>
            <person name="Rivas-Marin E."/>
            <person name="Kohn T."/>
            <person name="Peeters S.H."/>
            <person name="Heuer A."/>
            <person name="Rast P."/>
            <person name="Oberbeckmann S."/>
            <person name="Bunk B."/>
            <person name="Jeske O."/>
            <person name="Meyerdierks A."/>
            <person name="Storesund J.E."/>
            <person name="Kallscheuer N."/>
            <person name="Luecker S."/>
            <person name="Lage O.M."/>
            <person name="Pohl T."/>
            <person name="Merkel B.J."/>
            <person name="Hornburger P."/>
            <person name="Mueller R.-W."/>
            <person name="Bruemmer F."/>
            <person name="Labrenz M."/>
            <person name="Spormann A.M."/>
            <person name="Op den Camp H."/>
            <person name="Overmann J."/>
            <person name="Amann R."/>
            <person name="Jetten M.S.M."/>
            <person name="Mascher T."/>
            <person name="Medema M.H."/>
            <person name="Devos D.P."/>
            <person name="Kaster A.-K."/>
            <person name="Ovreas L."/>
            <person name="Rohde M."/>
            <person name="Galperin M.Y."/>
            <person name="Jogler C."/>
        </authorList>
    </citation>
    <scope>NUCLEOTIDE SEQUENCE [LARGE SCALE GENOMIC DNA]</scope>
    <source>
        <strain evidence="1 2">HG66A1</strain>
    </source>
</reference>
<evidence type="ECO:0000313" key="1">
    <source>
        <dbReference type="EMBL" id="QDT23508.1"/>
    </source>
</evidence>
<dbReference type="AlphaFoldDB" id="A0A517PVW0"/>
<dbReference type="RefSeq" id="WP_145191026.1">
    <property type="nucleotide sequence ID" value="NZ_CP036266.1"/>
</dbReference>
<dbReference type="Proteomes" id="UP000320421">
    <property type="component" value="Chromosome"/>
</dbReference>
<name>A0A517PVW0_9PLAN</name>
<evidence type="ECO:0000313" key="2">
    <source>
        <dbReference type="Proteomes" id="UP000320421"/>
    </source>
</evidence>
<gene>
    <name evidence="1" type="ORF">HG66A1_53290</name>
</gene>
<protein>
    <recommendedName>
        <fullName evidence="3">DUF1257 domain-containing protein</fullName>
    </recommendedName>
</protein>
<keyword evidence="2" id="KW-1185">Reference proteome</keyword>
<dbReference type="EMBL" id="CP036266">
    <property type="protein sequence ID" value="QDT23508.1"/>
    <property type="molecule type" value="Genomic_DNA"/>
</dbReference>
<organism evidence="1 2">
    <name type="scientific">Gimesia chilikensis</name>
    <dbReference type="NCBI Taxonomy" id="2605989"/>
    <lineage>
        <taxon>Bacteria</taxon>
        <taxon>Pseudomonadati</taxon>
        <taxon>Planctomycetota</taxon>
        <taxon>Planctomycetia</taxon>
        <taxon>Planctomycetales</taxon>
        <taxon>Planctomycetaceae</taxon>
        <taxon>Gimesia</taxon>
    </lineage>
</organism>
<sequence length="125" mass="14308">MSHIVTIQTEVRDAEALGLACRRLELGEPVHETVPLFSGEATGYAVRLPDWRYPVVFDVEQRQVRYDNFEGRWGEPTHLNRLLQSYSVEKCRLEARRKGHSVLENRLSDGSIKLTIQIGEGHANH</sequence>
<dbReference type="OrthoDB" id="274993at2"/>
<proteinExistence type="predicted"/>